<dbReference type="GO" id="GO:0006396">
    <property type="term" value="P:RNA processing"/>
    <property type="evidence" value="ECO:0007669"/>
    <property type="project" value="InterPro"/>
</dbReference>
<dbReference type="PANTHER" id="PTHR11096">
    <property type="entry name" value="RNA 3' TERMINAL PHOSPHATE CYCLASE"/>
    <property type="match status" value="1"/>
</dbReference>
<dbReference type="EMBL" id="UZAM01015010">
    <property type="protein sequence ID" value="VDP36791.1"/>
    <property type="molecule type" value="Genomic_DNA"/>
</dbReference>
<accession>A0A183J5B4</accession>
<dbReference type="InterPro" id="IPR023797">
    <property type="entry name" value="RNA3'_phos_cyclase_dom"/>
</dbReference>
<protein>
    <recommendedName>
        <fullName evidence="1">RNA 3'-terminal phosphate cyclase</fullName>
    </recommendedName>
</protein>
<reference evidence="5" key="1">
    <citation type="submission" date="2016-06" db="UniProtKB">
        <authorList>
            <consortium name="WormBaseParasite"/>
        </authorList>
    </citation>
    <scope>IDENTIFICATION</scope>
</reference>
<dbReference type="OrthoDB" id="25029at2759"/>
<dbReference type="GO" id="GO:0003963">
    <property type="term" value="F:RNA-3'-phosphate cyclase activity"/>
    <property type="evidence" value="ECO:0007669"/>
    <property type="project" value="TreeGrafter"/>
</dbReference>
<dbReference type="Proteomes" id="UP000270296">
    <property type="component" value="Unassembled WGS sequence"/>
</dbReference>
<dbReference type="InterPro" id="IPR000228">
    <property type="entry name" value="RNA3'_term_phos_cyc"/>
</dbReference>
<reference evidence="3 4" key="2">
    <citation type="submission" date="2018-11" db="EMBL/GenBank/DDBJ databases">
        <authorList>
            <consortium name="Pathogen Informatics"/>
        </authorList>
    </citation>
    <scope>NUCLEOTIDE SEQUENCE [LARGE SCALE GENOMIC DNA]</scope>
</reference>
<gene>
    <name evidence="3" type="ORF">SBAD_LOCUS11062</name>
</gene>
<name>A0A183J5B4_9BILA</name>
<feature type="domain" description="RNA 3'-terminal phosphate cyclase" evidence="2">
    <location>
        <begin position="14"/>
        <end position="98"/>
    </location>
</feature>
<dbReference type="GO" id="GO:0005634">
    <property type="term" value="C:nucleus"/>
    <property type="evidence" value="ECO:0007669"/>
    <property type="project" value="TreeGrafter"/>
</dbReference>
<dbReference type="Pfam" id="PF01137">
    <property type="entry name" value="RTC"/>
    <property type="match status" value="1"/>
</dbReference>
<dbReference type="PANTHER" id="PTHR11096:SF0">
    <property type="entry name" value="RNA 3'-TERMINAL PHOSPHATE CYCLASE"/>
    <property type="match status" value="1"/>
</dbReference>
<dbReference type="Gene3D" id="3.65.10.20">
    <property type="entry name" value="RNA 3'-terminal phosphate cyclase domain"/>
    <property type="match status" value="1"/>
</dbReference>
<evidence type="ECO:0000313" key="5">
    <source>
        <dbReference type="WBParaSite" id="SBAD_0001144001-mRNA-1"/>
    </source>
</evidence>
<dbReference type="WBParaSite" id="SBAD_0001144001-mRNA-1">
    <property type="protein sequence ID" value="SBAD_0001144001-mRNA-1"/>
    <property type="gene ID" value="SBAD_0001144001"/>
</dbReference>
<proteinExistence type="predicted"/>
<dbReference type="AlphaFoldDB" id="A0A183J5B4"/>
<evidence type="ECO:0000256" key="1">
    <source>
        <dbReference type="ARBA" id="ARBA00021428"/>
    </source>
</evidence>
<keyword evidence="4" id="KW-1185">Reference proteome</keyword>
<dbReference type="InterPro" id="IPR013792">
    <property type="entry name" value="RNA3'P_cycl/enolpyr_Trfase_a/b"/>
</dbReference>
<evidence type="ECO:0000313" key="4">
    <source>
        <dbReference type="Proteomes" id="UP000270296"/>
    </source>
</evidence>
<dbReference type="SUPFAM" id="SSF55205">
    <property type="entry name" value="EPT/RTPC-like"/>
    <property type="match status" value="1"/>
</dbReference>
<sequence>MSGEEYIDVDGSVLEGGGQILRLATVFSTVFRKPIRVFSIRAGRNTPGLRPQHLSGLQLIAKLCNGTLIGGHVGSTEIKFKPGLIKGGYFVADTGTAG</sequence>
<evidence type="ECO:0000259" key="2">
    <source>
        <dbReference type="Pfam" id="PF01137"/>
    </source>
</evidence>
<evidence type="ECO:0000313" key="3">
    <source>
        <dbReference type="EMBL" id="VDP36791.1"/>
    </source>
</evidence>
<dbReference type="InterPro" id="IPR037136">
    <property type="entry name" value="RNA3'_phos_cyclase_dom_sf"/>
</dbReference>
<organism evidence="5">
    <name type="scientific">Soboliphyme baturini</name>
    <dbReference type="NCBI Taxonomy" id="241478"/>
    <lineage>
        <taxon>Eukaryota</taxon>
        <taxon>Metazoa</taxon>
        <taxon>Ecdysozoa</taxon>
        <taxon>Nematoda</taxon>
        <taxon>Enoplea</taxon>
        <taxon>Dorylaimia</taxon>
        <taxon>Dioctophymatida</taxon>
        <taxon>Dioctophymatoidea</taxon>
        <taxon>Soboliphymatidae</taxon>
        <taxon>Soboliphyme</taxon>
    </lineage>
</organism>